<evidence type="ECO:0000259" key="1">
    <source>
        <dbReference type="PROSITE" id="PS51192"/>
    </source>
</evidence>
<evidence type="ECO:0000313" key="3">
    <source>
        <dbReference type="Proteomes" id="UP000324800"/>
    </source>
</evidence>
<evidence type="ECO:0000313" key="2">
    <source>
        <dbReference type="EMBL" id="KAA6395568.1"/>
    </source>
</evidence>
<dbReference type="Proteomes" id="UP000324800">
    <property type="component" value="Unassembled WGS sequence"/>
</dbReference>
<dbReference type="GO" id="GO:0015616">
    <property type="term" value="F:DNA translocase activity"/>
    <property type="evidence" value="ECO:0007669"/>
    <property type="project" value="TreeGrafter"/>
</dbReference>
<reference evidence="2 3" key="1">
    <citation type="submission" date="2019-03" db="EMBL/GenBank/DDBJ databases">
        <title>Single cell metagenomics reveals metabolic interactions within the superorganism composed of flagellate Streblomastix strix and complex community of Bacteroidetes bacteria on its surface.</title>
        <authorList>
            <person name="Treitli S.C."/>
            <person name="Kolisko M."/>
            <person name="Husnik F."/>
            <person name="Keeling P."/>
            <person name="Hampl V."/>
        </authorList>
    </citation>
    <scope>NUCLEOTIDE SEQUENCE [LARGE SCALE GENOMIC DNA]</scope>
    <source>
        <strain evidence="2">ST1C</strain>
    </source>
</reference>
<sequence>MGLGKTAQMCVFISHWNRERISAIRQARKNESNEENNLQQLFRFDGCIFDEGHKLKAHDAKQSKAARLIPSDYRFLLTGTPIQNNLRELWSLFNLISQGQLLGGFSSFQRDVIKPIEEGQMKNASNKQKLIGEKAAQFLRQQLDHIS</sequence>
<name>A0A5J4WL38_9EUKA</name>
<dbReference type="InterPro" id="IPR014001">
    <property type="entry name" value="Helicase_ATP-bd"/>
</dbReference>
<dbReference type="PANTHER" id="PTHR45629:SF7">
    <property type="entry name" value="DNA EXCISION REPAIR PROTEIN ERCC-6-RELATED"/>
    <property type="match status" value="1"/>
</dbReference>
<dbReference type="InterPro" id="IPR038718">
    <property type="entry name" value="SNF2-like_sf"/>
</dbReference>
<dbReference type="InterPro" id="IPR000330">
    <property type="entry name" value="SNF2_N"/>
</dbReference>
<dbReference type="OrthoDB" id="5857104at2759"/>
<dbReference type="Gene3D" id="3.40.50.10810">
    <property type="entry name" value="Tandem AAA-ATPase domain"/>
    <property type="match status" value="1"/>
</dbReference>
<dbReference type="InterPro" id="IPR027417">
    <property type="entry name" value="P-loop_NTPase"/>
</dbReference>
<dbReference type="EMBL" id="SNRW01001649">
    <property type="protein sequence ID" value="KAA6395568.1"/>
    <property type="molecule type" value="Genomic_DNA"/>
</dbReference>
<organism evidence="2 3">
    <name type="scientific">Streblomastix strix</name>
    <dbReference type="NCBI Taxonomy" id="222440"/>
    <lineage>
        <taxon>Eukaryota</taxon>
        <taxon>Metamonada</taxon>
        <taxon>Preaxostyla</taxon>
        <taxon>Oxymonadida</taxon>
        <taxon>Streblomastigidae</taxon>
        <taxon>Streblomastix</taxon>
    </lineage>
</organism>
<dbReference type="Pfam" id="PF00176">
    <property type="entry name" value="SNF2-rel_dom"/>
    <property type="match status" value="1"/>
</dbReference>
<dbReference type="PANTHER" id="PTHR45629">
    <property type="entry name" value="SNF2/RAD54 FAMILY MEMBER"/>
    <property type="match status" value="1"/>
</dbReference>
<dbReference type="GO" id="GO:0005524">
    <property type="term" value="F:ATP binding"/>
    <property type="evidence" value="ECO:0007669"/>
    <property type="project" value="InterPro"/>
</dbReference>
<feature type="domain" description="Helicase ATP-binding" evidence="1">
    <location>
        <begin position="36"/>
        <end position="99"/>
    </location>
</feature>
<dbReference type="PROSITE" id="PS51192">
    <property type="entry name" value="HELICASE_ATP_BIND_1"/>
    <property type="match status" value="1"/>
</dbReference>
<comment type="caution">
    <text evidence="2">The sequence shown here is derived from an EMBL/GenBank/DDBJ whole genome shotgun (WGS) entry which is preliminary data.</text>
</comment>
<gene>
    <name evidence="2" type="ORF">EZS28_008908</name>
</gene>
<proteinExistence type="predicted"/>
<dbReference type="InterPro" id="IPR050496">
    <property type="entry name" value="SNF2_RAD54_helicase_repair"/>
</dbReference>
<protein>
    <recommendedName>
        <fullName evidence="1">Helicase ATP-binding domain-containing protein</fullName>
    </recommendedName>
</protein>
<accession>A0A5J4WL38</accession>
<dbReference type="AlphaFoldDB" id="A0A5J4WL38"/>
<dbReference type="SUPFAM" id="SSF52540">
    <property type="entry name" value="P-loop containing nucleoside triphosphate hydrolases"/>
    <property type="match status" value="1"/>
</dbReference>